<dbReference type="PROSITE" id="PS51257">
    <property type="entry name" value="PROKAR_LIPOPROTEIN"/>
    <property type="match status" value="1"/>
</dbReference>
<dbReference type="EMBL" id="FMIQ01000054">
    <property type="protein sequence ID" value="SCM53222.1"/>
    <property type="molecule type" value="Genomic_DNA"/>
</dbReference>
<feature type="transmembrane region" description="Helical" evidence="1">
    <location>
        <begin position="12"/>
        <end position="33"/>
    </location>
</feature>
<accession>A0A1C6Z242</accession>
<gene>
    <name evidence="2" type="ORF">BN1044_02712</name>
</gene>
<dbReference type="Proteomes" id="UP000094844">
    <property type="component" value="Unassembled WGS sequence"/>
</dbReference>
<sequence length="49" mass="5692">MGRVITYLSKLIGTHSLAASMQLELFWIYFIILGCCPHRWDKRAGYDLC</sequence>
<keyword evidence="1" id="KW-0812">Transmembrane</keyword>
<evidence type="ECO:0000256" key="1">
    <source>
        <dbReference type="SAM" id="Phobius"/>
    </source>
</evidence>
<dbReference type="AlphaFoldDB" id="A0A1C6Z242"/>
<keyword evidence="1" id="KW-0472">Membrane</keyword>
<keyword evidence="1" id="KW-1133">Transmembrane helix</keyword>
<evidence type="ECO:0000313" key="2">
    <source>
        <dbReference type="EMBL" id="SCM53222.1"/>
    </source>
</evidence>
<reference evidence="2 3" key="1">
    <citation type="submission" date="2016-09" db="EMBL/GenBank/DDBJ databases">
        <authorList>
            <person name="Capua I."/>
            <person name="De Benedictis P."/>
            <person name="Joannis T."/>
            <person name="Lombin L.H."/>
            <person name="Cattoli G."/>
        </authorList>
    </citation>
    <scope>NUCLEOTIDE SEQUENCE [LARGE SCALE GENOMIC DNA]</scope>
    <source>
        <strain evidence="2 3">GB001</strain>
    </source>
</reference>
<organism evidence="2 3">
    <name type="scientific">Hafnia alvei</name>
    <dbReference type="NCBI Taxonomy" id="569"/>
    <lineage>
        <taxon>Bacteria</taxon>
        <taxon>Pseudomonadati</taxon>
        <taxon>Pseudomonadota</taxon>
        <taxon>Gammaproteobacteria</taxon>
        <taxon>Enterobacterales</taxon>
        <taxon>Hafniaceae</taxon>
        <taxon>Hafnia</taxon>
    </lineage>
</organism>
<protein>
    <submittedName>
        <fullName evidence="2">Uncharacterized protein</fullName>
    </submittedName>
</protein>
<name>A0A1C6Z242_HAFAL</name>
<evidence type="ECO:0000313" key="3">
    <source>
        <dbReference type="Proteomes" id="UP000094844"/>
    </source>
</evidence>
<proteinExistence type="predicted"/>